<evidence type="ECO:0000256" key="1">
    <source>
        <dbReference type="SAM" id="MobiDB-lite"/>
    </source>
</evidence>
<dbReference type="AlphaFoldDB" id="A0A498HGQ7"/>
<accession>A0A498HGQ7</accession>
<gene>
    <name evidence="2" type="ORF">DVH24_030840</name>
</gene>
<dbReference type="EMBL" id="RDQH01000343">
    <property type="protein sequence ID" value="RXH68507.1"/>
    <property type="molecule type" value="Genomic_DNA"/>
</dbReference>
<proteinExistence type="predicted"/>
<dbReference type="STRING" id="3750.A0A498HGQ7"/>
<comment type="caution">
    <text evidence="2">The sequence shown here is derived from an EMBL/GenBank/DDBJ whole genome shotgun (WGS) entry which is preliminary data.</text>
</comment>
<reference evidence="2 3" key="1">
    <citation type="submission" date="2018-10" db="EMBL/GenBank/DDBJ databases">
        <title>A high-quality apple genome assembly.</title>
        <authorList>
            <person name="Hu J."/>
        </authorList>
    </citation>
    <scope>NUCLEOTIDE SEQUENCE [LARGE SCALE GENOMIC DNA]</scope>
    <source>
        <strain evidence="3">cv. HFTH1</strain>
        <tissue evidence="2">Young leaf</tissue>
    </source>
</reference>
<dbReference type="Proteomes" id="UP000290289">
    <property type="component" value="Chromosome 17"/>
</dbReference>
<feature type="compositionally biased region" description="Polar residues" evidence="1">
    <location>
        <begin position="39"/>
        <end position="55"/>
    </location>
</feature>
<organism evidence="2 3">
    <name type="scientific">Malus domestica</name>
    <name type="common">Apple</name>
    <name type="synonym">Pyrus malus</name>
    <dbReference type="NCBI Taxonomy" id="3750"/>
    <lineage>
        <taxon>Eukaryota</taxon>
        <taxon>Viridiplantae</taxon>
        <taxon>Streptophyta</taxon>
        <taxon>Embryophyta</taxon>
        <taxon>Tracheophyta</taxon>
        <taxon>Spermatophyta</taxon>
        <taxon>Magnoliopsida</taxon>
        <taxon>eudicotyledons</taxon>
        <taxon>Gunneridae</taxon>
        <taxon>Pentapetalae</taxon>
        <taxon>rosids</taxon>
        <taxon>fabids</taxon>
        <taxon>Rosales</taxon>
        <taxon>Rosaceae</taxon>
        <taxon>Amygdaloideae</taxon>
        <taxon>Maleae</taxon>
        <taxon>Malus</taxon>
    </lineage>
</organism>
<keyword evidence="3" id="KW-1185">Reference proteome</keyword>
<sequence length="105" mass="11648">MQFVGKPKKNKQLAERDAAIEALAWLTHTSDNNRDKKYNSTPDGTDKMLNSSGKVEDQNGSLVEWGVVDGRSRLDCILAAGGTIHESVKFCKRLMDLSRPICLNI</sequence>
<evidence type="ECO:0008006" key="4">
    <source>
        <dbReference type="Google" id="ProtNLM"/>
    </source>
</evidence>
<name>A0A498HGQ7_MALDO</name>
<evidence type="ECO:0000313" key="2">
    <source>
        <dbReference type="EMBL" id="RXH68507.1"/>
    </source>
</evidence>
<feature type="region of interest" description="Disordered" evidence="1">
    <location>
        <begin position="31"/>
        <end position="55"/>
    </location>
</feature>
<evidence type="ECO:0000313" key="3">
    <source>
        <dbReference type="Proteomes" id="UP000290289"/>
    </source>
</evidence>
<protein>
    <recommendedName>
        <fullName evidence="4">DRBM domain-containing protein</fullName>
    </recommendedName>
</protein>